<evidence type="ECO:0000256" key="1">
    <source>
        <dbReference type="SAM" id="MobiDB-lite"/>
    </source>
</evidence>
<dbReference type="AlphaFoldDB" id="A0A4P7MTC3"/>
<protein>
    <submittedName>
        <fullName evidence="2">Uncharacterized protein</fullName>
    </submittedName>
</protein>
<feature type="region of interest" description="Disordered" evidence="1">
    <location>
        <begin position="1"/>
        <end position="21"/>
    </location>
</feature>
<proteinExistence type="predicted"/>
<evidence type="ECO:0000313" key="3">
    <source>
        <dbReference type="Proteomes" id="UP000294847"/>
    </source>
</evidence>
<dbReference type="EMBL" id="CP034204">
    <property type="protein sequence ID" value="QBZ53507.1"/>
    <property type="molecule type" value="Genomic_DNA"/>
</dbReference>
<name>A0A4P7MTC3_PYROR</name>
<feature type="compositionally biased region" description="Polar residues" evidence="1">
    <location>
        <begin position="1"/>
        <end position="17"/>
    </location>
</feature>
<reference evidence="2 3" key="1">
    <citation type="journal article" date="2019" name="Mol. Biol. Evol.">
        <title>Blast fungal genomes show frequent chromosomal changes, gene gains and losses, and effector gene turnover.</title>
        <authorList>
            <person name="Gomez Luciano L.B."/>
            <person name="Jason Tsai I."/>
            <person name="Chuma I."/>
            <person name="Tosa Y."/>
            <person name="Chen Y.H."/>
            <person name="Li J.Y."/>
            <person name="Li M.Y."/>
            <person name="Jade Lu M.Y."/>
            <person name="Nakayashiki H."/>
            <person name="Li W.H."/>
        </authorList>
    </citation>
    <scope>NUCLEOTIDE SEQUENCE [LARGE SCALE GENOMIC DNA]</scope>
    <source>
        <strain evidence="2">MZ5-1-6</strain>
    </source>
</reference>
<organism evidence="2 3">
    <name type="scientific">Pyricularia oryzae</name>
    <name type="common">Rice blast fungus</name>
    <name type="synonym">Magnaporthe oryzae</name>
    <dbReference type="NCBI Taxonomy" id="318829"/>
    <lineage>
        <taxon>Eukaryota</taxon>
        <taxon>Fungi</taxon>
        <taxon>Dikarya</taxon>
        <taxon>Ascomycota</taxon>
        <taxon>Pezizomycotina</taxon>
        <taxon>Sordariomycetes</taxon>
        <taxon>Sordariomycetidae</taxon>
        <taxon>Magnaporthales</taxon>
        <taxon>Pyriculariaceae</taxon>
        <taxon>Pyricularia</taxon>
    </lineage>
</organism>
<accession>A0A4P7MTC3</accession>
<evidence type="ECO:0000313" key="2">
    <source>
        <dbReference type="EMBL" id="QBZ53507.1"/>
    </source>
</evidence>
<gene>
    <name evidence="2" type="ORF">PoMZ_09191</name>
</gene>
<feature type="region of interest" description="Disordered" evidence="1">
    <location>
        <begin position="36"/>
        <end position="61"/>
    </location>
</feature>
<sequence length="61" mass="6727">MGNRTGNFLAGITSTITPAGPPMRLEAWEKAAFEDRFDPPDEYDNAPVTGNSTASRLRRCR</sequence>
<dbReference type="Proteomes" id="UP000294847">
    <property type="component" value="Chromosome 1"/>
</dbReference>